<evidence type="ECO:0000256" key="1">
    <source>
        <dbReference type="SAM" id="Phobius"/>
    </source>
</evidence>
<evidence type="ECO:0000313" key="3">
    <source>
        <dbReference type="Proteomes" id="UP000435187"/>
    </source>
</evidence>
<feature type="transmembrane region" description="Helical" evidence="1">
    <location>
        <begin position="108"/>
        <end position="129"/>
    </location>
</feature>
<keyword evidence="1" id="KW-0812">Transmembrane</keyword>
<dbReference type="InterPro" id="IPR006938">
    <property type="entry name" value="DUF624"/>
</dbReference>
<sequence>MNALNKAFEWISKVAYLNLLWIGFTLFGLVIVGLFPSTAATFSIVRKWVSGNTDIPLFKTFWKAYRQSLRQANILGYIIAIMGYILYLDFLFVTLVENDYLMLLTIPFLFISIFLLLTSFYVFPVYVHYDMKLLQVLKSSFFIMVLNPIPTAVMVLGVFGITYGLWYFQGLALFFSMSLIALALTMPAHKAFSKINEKKAYLSKQKLMEE</sequence>
<protein>
    <submittedName>
        <fullName evidence="2">DUF624 domain-containing protein</fullName>
    </submittedName>
</protein>
<gene>
    <name evidence="2" type="ORF">GH885_17955</name>
</gene>
<dbReference type="RefSeq" id="WP_153836702.1">
    <property type="nucleotide sequence ID" value="NZ_JBHUMW010000053.1"/>
</dbReference>
<proteinExistence type="predicted"/>
<feature type="transmembrane region" description="Helical" evidence="1">
    <location>
        <begin position="141"/>
        <end position="161"/>
    </location>
</feature>
<keyword evidence="1" id="KW-0472">Membrane</keyword>
<keyword evidence="1" id="KW-1133">Transmembrane helix</keyword>
<feature type="transmembrane region" description="Helical" evidence="1">
    <location>
        <begin position="20"/>
        <end position="45"/>
    </location>
</feature>
<accession>A0A6N7R4S3</accession>
<name>A0A6N7R4S3_9BACI</name>
<dbReference type="Proteomes" id="UP000435187">
    <property type="component" value="Unassembled WGS sequence"/>
</dbReference>
<comment type="caution">
    <text evidence="2">The sequence shown here is derived from an EMBL/GenBank/DDBJ whole genome shotgun (WGS) entry which is preliminary data.</text>
</comment>
<dbReference type="EMBL" id="WJEE01000054">
    <property type="protein sequence ID" value="MRI68194.1"/>
    <property type="molecule type" value="Genomic_DNA"/>
</dbReference>
<evidence type="ECO:0000313" key="2">
    <source>
        <dbReference type="EMBL" id="MRI68194.1"/>
    </source>
</evidence>
<dbReference type="Pfam" id="PF04854">
    <property type="entry name" value="DUF624"/>
    <property type="match status" value="1"/>
</dbReference>
<feature type="transmembrane region" description="Helical" evidence="1">
    <location>
        <begin position="74"/>
        <end position="96"/>
    </location>
</feature>
<organism evidence="2 3">
    <name type="scientific">Gracilibacillus thailandensis</name>
    <dbReference type="NCBI Taxonomy" id="563735"/>
    <lineage>
        <taxon>Bacteria</taxon>
        <taxon>Bacillati</taxon>
        <taxon>Bacillota</taxon>
        <taxon>Bacilli</taxon>
        <taxon>Bacillales</taxon>
        <taxon>Bacillaceae</taxon>
        <taxon>Gracilibacillus</taxon>
    </lineage>
</organism>
<dbReference type="AlphaFoldDB" id="A0A6N7R4S3"/>
<keyword evidence="3" id="KW-1185">Reference proteome</keyword>
<feature type="transmembrane region" description="Helical" evidence="1">
    <location>
        <begin position="167"/>
        <end position="188"/>
    </location>
</feature>
<reference evidence="2 3" key="1">
    <citation type="submission" date="2019-10" db="EMBL/GenBank/DDBJ databases">
        <title>Gracilibacillus salitolerans sp. nov., a moderate halophile isolated from a saline soil in northwest China.</title>
        <authorList>
            <person name="Gan L."/>
        </authorList>
    </citation>
    <scope>NUCLEOTIDE SEQUENCE [LARGE SCALE GENOMIC DNA]</scope>
    <source>
        <strain evidence="2 3">TP2-8</strain>
    </source>
</reference>